<gene>
    <name evidence="1" type="ORF">C2G38_2165586</name>
</gene>
<keyword evidence="2" id="KW-1185">Reference proteome</keyword>
<comment type="caution">
    <text evidence="1">The sequence shown here is derived from an EMBL/GenBank/DDBJ whole genome shotgun (WGS) entry which is preliminary data.</text>
</comment>
<proteinExistence type="predicted"/>
<dbReference type="Proteomes" id="UP000266673">
    <property type="component" value="Unassembled WGS sequence"/>
</dbReference>
<evidence type="ECO:0000313" key="1">
    <source>
        <dbReference type="EMBL" id="RIB25584.1"/>
    </source>
</evidence>
<evidence type="ECO:0008006" key="3">
    <source>
        <dbReference type="Google" id="ProtNLM"/>
    </source>
</evidence>
<sequence>METNDPCSYSYPIVLISNYTLQQEFKCEICEIKFKTKRVLIITKLLYKSSKLKEHFTQSGRQTISFPCLESLFFEVFKGYIHYFNRKNSSYKCFFHSPDAYMQLAGIFNNQNWGRKFLDNDQQTLILLFDAQSEKRNGYKKKFGFPKLTVEWKTKYMKDAKNNQTSAGYIYLSFYTLQI</sequence>
<protein>
    <recommendedName>
        <fullName evidence="3">C2H2-type domain-containing protein</fullName>
    </recommendedName>
</protein>
<organism evidence="1 2">
    <name type="scientific">Gigaspora rosea</name>
    <dbReference type="NCBI Taxonomy" id="44941"/>
    <lineage>
        <taxon>Eukaryota</taxon>
        <taxon>Fungi</taxon>
        <taxon>Fungi incertae sedis</taxon>
        <taxon>Mucoromycota</taxon>
        <taxon>Glomeromycotina</taxon>
        <taxon>Glomeromycetes</taxon>
        <taxon>Diversisporales</taxon>
        <taxon>Gigasporaceae</taxon>
        <taxon>Gigaspora</taxon>
    </lineage>
</organism>
<name>A0A397VSS4_9GLOM</name>
<dbReference type="AlphaFoldDB" id="A0A397VSS4"/>
<evidence type="ECO:0000313" key="2">
    <source>
        <dbReference type="Proteomes" id="UP000266673"/>
    </source>
</evidence>
<dbReference type="EMBL" id="QKWP01000169">
    <property type="protein sequence ID" value="RIB25584.1"/>
    <property type="molecule type" value="Genomic_DNA"/>
</dbReference>
<reference evidence="1 2" key="1">
    <citation type="submission" date="2018-06" db="EMBL/GenBank/DDBJ databases">
        <title>Comparative genomics reveals the genomic features of Rhizophagus irregularis, R. cerebriforme, R. diaphanum and Gigaspora rosea, and their symbiotic lifestyle signature.</title>
        <authorList>
            <person name="Morin E."/>
            <person name="San Clemente H."/>
            <person name="Chen E.C.H."/>
            <person name="De La Providencia I."/>
            <person name="Hainaut M."/>
            <person name="Kuo A."/>
            <person name="Kohler A."/>
            <person name="Murat C."/>
            <person name="Tang N."/>
            <person name="Roy S."/>
            <person name="Loubradou J."/>
            <person name="Henrissat B."/>
            <person name="Grigoriev I.V."/>
            <person name="Corradi N."/>
            <person name="Roux C."/>
            <person name="Martin F.M."/>
        </authorList>
    </citation>
    <scope>NUCLEOTIDE SEQUENCE [LARGE SCALE GENOMIC DNA]</scope>
    <source>
        <strain evidence="1 2">DAOM 194757</strain>
    </source>
</reference>
<accession>A0A397VSS4</accession>